<protein>
    <recommendedName>
        <fullName evidence="5">Stress up-regulated Nod 19</fullName>
    </recommendedName>
</protein>
<keyword evidence="1" id="KW-1133">Transmembrane helix</keyword>
<reference evidence="3 4" key="1">
    <citation type="submission" date="2024-09" db="EMBL/GenBank/DDBJ databases">
        <title>Chromosome-scale assembly of Riccia sorocarpa.</title>
        <authorList>
            <person name="Paukszto L."/>
        </authorList>
    </citation>
    <scope>NUCLEOTIDE SEQUENCE [LARGE SCALE GENOMIC DNA]</scope>
    <source>
        <strain evidence="3">LP-2024</strain>
        <tissue evidence="3">Aerial parts of the thallus</tissue>
    </source>
</reference>
<evidence type="ECO:0000313" key="3">
    <source>
        <dbReference type="EMBL" id="KAL3699794.1"/>
    </source>
</evidence>
<keyword evidence="1" id="KW-0472">Membrane</keyword>
<evidence type="ECO:0000256" key="2">
    <source>
        <dbReference type="SAM" id="SignalP"/>
    </source>
</evidence>
<feature type="chain" id="PRO_5044767425" description="Stress up-regulated Nod 19" evidence="2">
    <location>
        <begin position="24"/>
        <end position="432"/>
    </location>
</feature>
<sequence>MGKPGVLFPLVAWCMVSIVAVSGEIKTFRSPPFSLGPGDVANNFYWMQMPLGHVGLKKFNGEVVDEDGHPVPLSEVYLHHWVAFREYVNKNGTNEIRPARNGGICQSRILQQFFGLGSETRLTDTHLPEPYVLATGNPEEIPEGFEEQWMLNVHAIDTRGTVNPWHCLECRCASYNVSVTEYGKKVPEEYVGGLECCRNHDRCALKEGVHGTKRKLYFQYTVEYVPMEPSLRPVRVYIMDITDDRQSVEETPRCKVEYDVLPCDGSKDIVCRDEKHALAWLPEENVVDIIYVVGHLHAGGVSIALHGRDGREVCTANAVYGTGNEAGNEKGYIVGMGSCYPEIGTQKIKPGEELHVKSVYKSNELHTGVMGLVYVMVADPVPEDHGSSFNWTITATVVVIAIAVVVIGIRLSRYAQLRRSNMGYQSVDQPIS</sequence>
<keyword evidence="1" id="KW-0812">Transmembrane</keyword>
<accession>A0ABD3IB67</accession>
<dbReference type="Pfam" id="PF07712">
    <property type="entry name" value="SURNod19"/>
    <property type="match status" value="1"/>
</dbReference>
<comment type="caution">
    <text evidence="3">The sequence shown here is derived from an EMBL/GenBank/DDBJ whole genome shotgun (WGS) entry which is preliminary data.</text>
</comment>
<gene>
    <name evidence="3" type="ORF">R1sor_017816</name>
</gene>
<name>A0ABD3IB67_9MARC</name>
<dbReference type="EMBL" id="JBJQOH010000001">
    <property type="protein sequence ID" value="KAL3699794.1"/>
    <property type="molecule type" value="Genomic_DNA"/>
</dbReference>
<evidence type="ECO:0008006" key="5">
    <source>
        <dbReference type="Google" id="ProtNLM"/>
    </source>
</evidence>
<dbReference type="AlphaFoldDB" id="A0ABD3IB67"/>
<dbReference type="PANTHER" id="PTHR33390:SF1">
    <property type="entry name" value="STRESS UP-REGULATED NOD 19 PROTEIN"/>
    <property type="match status" value="1"/>
</dbReference>
<organism evidence="3 4">
    <name type="scientific">Riccia sorocarpa</name>
    <dbReference type="NCBI Taxonomy" id="122646"/>
    <lineage>
        <taxon>Eukaryota</taxon>
        <taxon>Viridiplantae</taxon>
        <taxon>Streptophyta</taxon>
        <taxon>Embryophyta</taxon>
        <taxon>Marchantiophyta</taxon>
        <taxon>Marchantiopsida</taxon>
        <taxon>Marchantiidae</taxon>
        <taxon>Marchantiales</taxon>
        <taxon>Ricciaceae</taxon>
        <taxon>Riccia</taxon>
    </lineage>
</organism>
<keyword evidence="4" id="KW-1185">Reference proteome</keyword>
<evidence type="ECO:0000313" key="4">
    <source>
        <dbReference type="Proteomes" id="UP001633002"/>
    </source>
</evidence>
<feature type="transmembrane region" description="Helical" evidence="1">
    <location>
        <begin position="389"/>
        <end position="409"/>
    </location>
</feature>
<keyword evidence="2" id="KW-0732">Signal</keyword>
<dbReference type="InterPro" id="IPR011692">
    <property type="entry name" value="Stress_up-reg_Nod19"/>
</dbReference>
<proteinExistence type="predicted"/>
<feature type="signal peptide" evidence="2">
    <location>
        <begin position="1"/>
        <end position="23"/>
    </location>
</feature>
<dbReference type="Proteomes" id="UP001633002">
    <property type="component" value="Unassembled WGS sequence"/>
</dbReference>
<dbReference type="PANTHER" id="PTHR33390">
    <property type="entry name" value="STRESS UP-REGULATED NOD 19 PROTEIN"/>
    <property type="match status" value="1"/>
</dbReference>
<evidence type="ECO:0000256" key="1">
    <source>
        <dbReference type="SAM" id="Phobius"/>
    </source>
</evidence>